<dbReference type="GeneID" id="34568234"/>
<accession>A0A291ATK6</accession>
<dbReference type="EMBL" id="KC977571">
    <property type="protein sequence ID" value="ATE82184.1"/>
    <property type="molecule type" value="Genomic_DNA"/>
</dbReference>
<organism evidence="2 3">
    <name type="scientific">Pandoravirus salinus</name>
    <dbReference type="NCBI Taxonomy" id="1349410"/>
    <lineage>
        <taxon>Viruses</taxon>
        <taxon>Pandoravirus</taxon>
    </lineage>
</organism>
<feature type="compositionally biased region" description="Low complexity" evidence="1">
    <location>
        <begin position="653"/>
        <end position="668"/>
    </location>
</feature>
<dbReference type="Proteomes" id="UP000204584">
    <property type="component" value="Segment"/>
</dbReference>
<evidence type="ECO:0000256" key="1">
    <source>
        <dbReference type="SAM" id="MobiDB-lite"/>
    </source>
</evidence>
<keyword evidence="3" id="KW-1185">Reference proteome</keyword>
<feature type="compositionally biased region" description="Low complexity" evidence="1">
    <location>
        <begin position="396"/>
        <end position="419"/>
    </location>
</feature>
<feature type="region of interest" description="Disordered" evidence="1">
    <location>
        <begin position="230"/>
        <end position="249"/>
    </location>
</feature>
<reference evidence="2 3" key="1">
    <citation type="journal article" date="2013" name="Science">
        <title>Pandoraviruses: amoeba viruses with genomes up to 2.5 Mb reaching that of parasitic eukaryotes.</title>
        <authorList>
            <person name="Philippe N."/>
            <person name="Legendre M."/>
            <person name="Doutre G."/>
            <person name="Coute Y."/>
            <person name="Poirot O."/>
            <person name="Lescot M."/>
            <person name="Arslan D."/>
            <person name="Seltzer V."/>
            <person name="Bertaux L."/>
            <person name="Bruley C."/>
            <person name="Garin J."/>
            <person name="Claverie J.M."/>
            <person name="Abergel C."/>
        </authorList>
    </citation>
    <scope>NUCLEOTIDE SEQUENCE [LARGE SCALE GENOMIC DNA]</scope>
</reference>
<proteinExistence type="predicted"/>
<feature type="compositionally biased region" description="Pro residues" evidence="1">
    <location>
        <begin position="1"/>
        <end position="12"/>
    </location>
</feature>
<feature type="region of interest" description="Disordered" evidence="1">
    <location>
        <begin position="650"/>
        <end position="686"/>
    </location>
</feature>
<sequence>MEAPTRTPPPTAPGVLYDRGNPAANAPQAYAAGMQKGALYAIALAPDPETPPGAIVEFPYRLVAAIRDQHYFMLDPSAARDPDQAAFMRAYIDEPGVTASLGGRDPYTLAISTVAAPDGSVRLAARARPAGASSDGRYYISRSTEVDTVRRIGGDAAAGVPIAEPAGDLPSTAAVDINPWPAPSEREWRQEQHRRAAAAGPRTLDQLVAAAQPTEEAKRRAWTERFTQPRRGRGRKVGGARNDVGGVGGVRLGREESAAAPVEDAEAMAAYRQGRANQLSRSVEWVQSRQQRQAQIAARLLEEARARASEVARVRAQAEIEAMSGAIPATRLAAEIRHRRAEIAEALVDQAAVDAIQRRAAAQAQADTDAAIREQVEREVGAGLFHTLPRGRGRRPTGAAGRTTVNAPAAAVPPQIDVQPQPPMASRAQATPRSRRNSDAATRAAAMRLFQDTVARRLAHYPDDSPVMLDIIGEWSAESGSNPGGLDEAGLLRERVLKWWTAQQWKKAEPAERALHAEGAKARADSDAVVAAEAAVRQRLEEVAAAAAMSQTHASAPATSPAQRRRRRQAAQNKEGEEEMQSERLLPEREQAEREAERMAAEPARKRPRRGTMLAPGPPPVAVRTAAGNLVEVPRPALAPVPQPVAGGLLPVSSGASSSQATTSSRQSPGRGFGAVQTRPTPLPLGVSRLSVPGGGLLGRLAPAPSPLSATLVTRQTSAGASAAAAATPAEDVALRLRQLAETQAERGVALQRQTALQWARGL</sequence>
<name>A0A291ATK6_9VIRU</name>
<dbReference type="KEGG" id="vg:34568234"/>
<dbReference type="RefSeq" id="YP_009430023.1">
    <property type="nucleotide sequence ID" value="NC_022098.1"/>
</dbReference>
<evidence type="ECO:0000313" key="3">
    <source>
        <dbReference type="Proteomes" id="UP000204584"/>
    </source>
</evidence>
<feature type="compositionally biased region" description="Basic and acidic residues" evidence="1">
    <location>
        <begin position="581"/>
        <end position="605"/>
    </location>
</feature>
<feature type="region of interest" description="Disordered" evidence="1">
    <location>
        <begin position="1"/>
        <end position="20"/>
    </location>
</feature>
<evidence type="ECO:0000313" key="2">
    <source>
        <dbReference type="EMBL" id="ATE82184.1"/>
    </source>
</evidence>
<feature type="region of interest" description="Disordered" evidence="1">
    <location>
        <begin position="178"/>
        <end position="200"/>
    </location>
</feature>
<protein>
    <submittedName>
        <fullName evidence="2">Uncharacterized protein</fullName>
    </submittedName>
</protein>
<feature type="region of interest" description="Disordered" evidence="1">
    <location>
        <begin position="387"/>
        <end position="439"/>
    </location>
</feature>
<feature type="compositionally biased region" description="Basic and acidic residues" evidence="1">
    <location>
        <begin position="184"/>
        <end position="194"/>
    </location>
</feature>
<feature type="region of interest" description="Disordered" evidence="1">
    <location>
        <begin position="547"/>
        <end position="621"/>
    </location>
</feature>
<feature type="compositionally biased region" description="Low complexity" evidence="1">
    <location>
        <begin position="547"/>
        <end position="558"/>
    </location>
</feature>
<gene>
    <name evidence="2" type="ORF">psal_cds_491</name>
</gene>